<keyword evidence="2" id="KW-0813">Transport</keyword>
<dbReference type="RefSeq" id="WP_338276773.1">
    <property type="nucleotide sequence ID" value="NZ_BTTX01000002.1"/>
</dbReference>
<keyword evidence="3" id="KW-1003">Cell membrane</keyword>
<proteinExistence type="inferred from homology"/>
<evidence type="ECO:0000256" key="10">
    <source>
        <dbReference type="SAM" id="Phobius"/>
    </source>
</evidence>
<name>A0ABQ6QPZ3_9BACT</name>
<dbReference type="Pfam" id="PF00893">
    <property type="entry name" value="Multi_Drug_Res"/>
    <property type="match status" value="1"/>
</dbReference>
<evidence type="ECO:0000256" key="6">
    <source>
        <dbReference type="ARBA" id="ARBA00023136"/>
    </source>
</evidence>
<reference evidence="11 12" key="1">
    <citation type="journal article" date="2024" name="Arch. Microbiol.">
        <title>Corallococcus caeni sp. nov., a novel myxobacterium isolated from activated sludge.</title>
        <authorList>
            <person name="Tomita S."/>
            <person name="Nakai R."/>
            <person name="Kuroda K."/>
            <person name="Kurashita H."/>
            <person name="Hatamoto M."/>
            <person name="Yamaguchi T."/>
            <person name="Narihiro T."/>
        </authorList>
    </citation>
    <scope>NUCLEOTIDE SEQUENCE [LARGE SCALE GENOMIC DNA]</scope>
    <source>
        <strain evidence="11 12">NO1</strain>
    </source>
</reference>
<gene>
    <name evidence="11" type="ORF">ASNO1_21840</name>
</gene>
<dbReference type="Gene3D" id="1.10.3730.20">
    <property type="match status" value="1"/>
</dbReference>
<evidence type="ECO:0000256" key="3">
    <source>
        <dbReference type="ARBA" id="ARBA00022475"/>
    </source>
</evidence>
<dbReference type="PANTHER" id="PTHR30561">
    <property type="entry name" value="SMR FAMILY PROTON-DEPENDENT DRUG EFFLUX TRANSPORTER SUGE"/>
    <property type="match status" value="1"/>
</dbReference>
<dbReference type="EMBL" id="BTTX01000002">
    <property type="protein sequence ID" value="GMU05931.1"/>
    <property type="molecule type" value="Genomic_DNA"/>
</dbReference>
<keyword evidence="5 10" id="KW-1133">Transmembrane helix</keyword>
<evidence type="ECO:0000256" key="2">
    <source>
        <dbReference type="ARBA" id="ARBA00022448"/>
    </source>
</evidence>
<feature type="transmembrane region" description="Helical" evidence="10">
    <location>
        <begin position="87"/>
        <end position="105"/>
    </location>
</feature>
<evidence type="ECO:0000256" key="7">
    <source>
        <dbReference type="ARBA" id="ARBA00038151"/>
    </source>
</evidence>
<dbReference type="SUPFAM" id="SSF103481">
    <property type="entry name" value="Multidrug resistance efflux transporter EmrE"/>
    <property type="match status" value="1"/>
</dbReference>
<protein>
    <recommendedName>
        <fullName evidence="8">Guanidinium exporter</fullName>
    </recommendedName>
</protein>
<evidence type="ECO:0000313" key="11">
    <source>
        <dbReference type="EMBL" id="GMU05931.1"/>
    </source>
</evidence>
<comment type="caution">
    <text evidence="11">The sequence shown here is derived from an EMBL/GenBank/DDBJ whole genome shotgun (WGS) entry which is preliminary data.</text>
</comment>
<feature type="transmembrane region" description="Helical" evidence="10">
    <location>
        <begin position="59"/>
        <end position="81"/>
    </location>
</feature>
<evidence type="ECO:0000256" key="8">
    <source>
        <dbReference type="ARBA" id="ARBA00039168"/>
    </source>
</evidence>
<dbReference type="InterPro" id="IPR045324">
    <property type="entry name" value="Small_multidrug_res"/>
</dbReference>
<comment type="subcellular location">
    <subcellularLocation>
        <location evidence="1 9">Cell membrane</location>
        <topology evidence="1 9">Multi-pass membrane protein</topology>
    </subcellularLocation>
</comment>
<dbReference type="Proteomes" id="UP001342631">
    <property type="component" value="Unassembled WGS sequence"/>
</dbReference>
<keyword evidence="4 9" id="KW-0812">Transmembrane</keyword>
<evidence type="ECO:0000256" key="9">
    <source>
        <dbReference type="RuleBase" id="RU003942"/>
    </source>
</evidence>
<dbReference type="InterPro" id="IPR037185">
    <property type="entry name" value="EmrE-like"/>
</dbReference>
<comment type="similarity">
    <text evidence="7">Belongs to the drug/metabolite transporter (DMT) superfamily. Small multidrug resistance (SMR) (TC 2.A.7.1) family. Gdx/SugE subfamily.</text>
</comment>
<evidence type="ECO:0000256" key="1">
    <source>
        <dbReference type="ARBA" id="ARBA00004651"/>
    </source>
</evidence>
<dbReference type="PANTHER" id="PTHR30561:SF0">
    <property type="entry name" value="GUANIDINIUM EXPORTER"/>
    <property type="match status" value="1"/>
</dbReference>
<evidence type="ECO:0000256" key="4">
    <source>
        <dbReference type="ARBA" id="ARBA00022692"/>
    </source>
</evidence>
<dbReference type="InterPro" id="IPR000390">
    <property type="entry name" value="Small_drug/metabolite_transptr"/>
</dbReference>
<sequence length="109" mass="11293">MTSSWILLILAGLLEVAWTLGLKYTQGFTRPIPSVLTAAAIVASMGLLAIAVKQLPIGTAYAVWVGIGAAGAAVAGMLLFHEPATPARLFFLALMIVAIVGLKFTSGTH</sequence>
<keyword evidence="6 10" id="KW-0472">Membrane</keyword>
<accession>A0ABQ6QPZ3</accession>
<feature type="transmembrane region" description="Helical" evidence="10">
    <location>
        <begin position="35"/>
        <end position="52"/>
    </location>
</feature>
<dbReference type="NCBIfam" id="NF008512">
    <property type="entry name" value="PRK11431.1"/>
    <property type="match status" value="1"/>
</dbReference>
<evidence type="ECO:0000256" key="5">
    <source>
        <dbReference type="ARBA" id="ARBA00022989"/>
    </source>
</evidence>
<keyword evidence="12" id="KW-1185">Reference proteome</keyword>
<evidence type="ECO:0000313" key="12">
    <source>
        <dbReference type="Proteomes" id="UP001342631"/>
    </source>
</evidence>
<organism evidence="11 12">
    <name type="scientific">Corallococcus caeni</name>
    <dbReference type="NCBI Taxonomy" id="3082388"/>
    <lineage>
        <taxon>Bacteria</taxon>
        <taxon>Pseudomonadati</taxon>
        <taxon>Myxococcota</taxon>
        <taxon>Myxococcia</taxon>
        <taxon>Myxococcales</taxon>
        <taxon>Cystobacterineae</taxon>
        <taxon>Myxococcaceae</taxon>
        <taxon>Corallococcus</taxon>
    </lineage>
</organism>